<dbReference type="EMBL" id="AJYA01000011">
    <property type="protein sequence ID" value="EIM77891.1"/>
    <property type="molecule type" value="Genomic_DNA"/>
</dbReference>
<evidence type="ECO:0000313" key="3">
    <source>
        <dbReference type="Proteomes" id="UP000005551"/>
    </source>
</evidence>
<sequence>MLATGQIEETDVAKAVQQYKKSEARDQERYGKGPKGVTAKGERSGKPGFKAEKATEKEAAPRTYVGRDKQERPVFGEAKEGKGKRKPFKETKGRGSVTEEQERLPMTSRVSKRSVIRHRRPHCVSINLSLTRGFVPEGRRIR</sequence>
<keyword evidence="3" id="KW-1185">Reference proteome</keyword>
<feature type="compositionally biased region" description="Basic and acidic residues" evidence="1">
    <location>
        <begin position="40"/>
        <end position="81"/>
    </location>
</feature>
<dbReference type="AlphaFoldDB" id="I5C7T9"/>
<dbReference type="STRING" id="1189621.A3SI_05472"/>
<protein>
    <submittedName>
        <fullName evidence="2">Uncharacterized protein</fullName>
    </submittedName>
</protein>
<dbReference type="Proteomes" id="UP000005551">
    <property type="component" value="Unassembled WGS sequence"/>
</dbReference>
<evidence type="ECO:0000256" key="1">
    <source>
        <dbReference type="SAM" id="MobiDB-lite"/>
    </source>
</evidence>
<name>I5C7T9_9BACT</name>
<comment type="caution">
    <text evidence="2">The sequence shown here is derived from an EMBL/GenBank/DDBJ whole genome shotgun (WGS) entry which is preliminary data.</text>
</comment>
<reference evidence="2 3" key="1">
    <citation type="submission" date="2012-05" db="EMBL/GenBank/DDBJ databases">
        <title>Genome sequence of Nitritalea halalkaliphila LW7.</title>
        <authorList>
            <person name="Jangir P.K."/>
            <person name="Singh A."/>
            <person name="Shivaji S."/>
            <person name="Sharma R."/>
        </authorList>
    </citation>
    <scope>NUCLEOTIDE SEQUENCE [LARGE SCALE GENOMIC DNA]</scope>
    <source>
        <strain evidence="2 3">LW7</strain>
    </source>
</reference>
<gene>
    <name evidence="2" type="ORF">A3SI_05472</name>
</gene>
<organism evidence="2 3">
    <name type="scientific">Nitritalea halalkaliphila LW7</name>
    <dbReference type="NCBI Taxonomy" id="1189621"/>
    <lineage>
        <taxon>Bacteria</taxon>
        <taxon>Pseudomonadati</taxon>
        <taxon>Bacteroidota</taxon>
        <taxon>Cytophagia</taxon>
        <taxon>Cytophagales</taxon>
        <taxon>Cyclobacteriaceae</taxon>
        <taxon>Nitritalea</taxon>
    </lineage>
</organism>
<feature type="compositionally biased region" description="Basic and acidic residues" evidence="1">
    <location>
        <begin position="20"/>
        <end position="31"/>
    </location>
</feature>
<evidence type="ECO:0000313" key="2">
    <source>
        <dbReference type="EMBL" id="EIM77891.1"/>
    </source>
</evidence>
<proteinExistence type="predicted"/>
<accession>I5C7T9</accession>
<feature type="region of interest" description="Disordered" evidence="1">
    <location>
        <begin position="1"/>
        <end position="116"/>
    </location>
</feature>